<dbReference type="AlphaFoldDB" id="A0A7V1PU16"/>
<proteinExistence type="predicted"/>
<comment type="caution">
    <text evidence="1">The sequence shown here is derived from an EMBL/GenBank/DDBJ whole genome shotgun (WGS) entry which is preliminary data.</text>
</comment>
<protein>
    <submittedName>
        <fullName evidence="1">Uncharacterized protein</fullName>
    </submittedName>
</protein>
<reference evidence="1" key="1">
    <citation type="journal article" date="2020" name="mSystems">
        <title>Genome- and Community-Level Interaction Insights into Carbon Utilization and Element Cycling Functions of Hydrothermarchaeota in Hydrothermal Sediment.</title>
        <authorList>
            <person name="Zhou Z."/>
            <person name="Liu Y."/>
            <person name="Xu W."/>
            <person name="Pan J."/>
            <person name="Luo Z.H."/>
            <person name="Li M."/>
        </authorList>
    </citation>
    <scope>NUCLEOTIDE SEQUENCE [LARGE SCALE GENOMIC DNA]</scope>
    <source>
        <strain evidence="1">HyVt-456</strain>
    </source>
</reference>
<organism evidence="1">
    <name type="scientific">Caldithrix abyssi</name>
    <dbReference type="NCBI Taxonomy" id="187145"/>
    <lineage>
        <taxon>Bacteria</taxon>
        <taxon>Pseudomonadati</taxon>
        <taxon>Calditrichota</taxon>
        <taxon>Calditrichia</taxon>
        <taxon>Calditrichales</taxon>
        <taxon>Calditrichaceae</taxon>
        <taxon>Caldithrix</taxon>
    </lineage>
</organism>
<name>A0A7V1PU16_CALAY</name>
<sequence>MKYFIMLAFIFLLNACGSRYFSYAPSASYGENEIRNINDEDILKAFESGPQIVFPVRIAWYNMGNDSLYKSLFPRSGKVALNYQIPKTLVEGFSPFMDTERGYIYYARPIPLNLKALRLLAARAKCDLLVLVSARFNEKRSVNNLAWLNLFIVPLFFTDYMDVLYRYEAELYVFDVRNGYMYRHAAFRPPARTKSIGLNDLEKTAREMNQHFMSEAGVYLREQLQAVLH</sequence>
<dbReference type="EMBL" id="DRLD01000132">
    <property type="protein sequence ID" value="HED10005.1"/>
    <property type="molecule type" value="Genomic_DNA"/>
</dbReference>
<accession>A0A7V1PU16</accession>
<dbReference type="Proteomes" id="UP000886005">
    <property type="component" value="Unassembled WGS sequence"/>
</dbReference>
<gene>
    <name evidence="1" type="ORF">ENJ10_04910</name>
</gene>
<evidence type="ECO:0000313" key="1">
    <source>
        <dbReference type="EMBL" id="HED10005.1"/>
    </source>
</evidence>